<dbReference type="Gene3D" id="3.90.199.10">
    <property type="entry name" value="Topoisomerase II, domain 5"/>
    <property type="match status" value="1"/>
</dbReference>
<keyword evidence="8" id="KW-0963">Cytoplasm</keyword>
<evidence type="ECO:0000256" key="6">
    <source>
        <dbReference type="ARBA" id="ARBA00023125"/>
    </source>
</evidence>
<dbReference type="FunFam" id="3.30.1360.40:FF:000002">
    <property type="entry name" value="DNA gyrase subunit A"/>
    <property type="match status" value="1"/>
</dbReference>
<dbReference type="NCBIfam" id="NF004044">
    <property type="entry name" value="PRK05561.1"/>
    <property type="match status" value="1"/>
</dbReference>
<keyword evidence="7 8" id="KW-0413">Isomerase</keyword>
<feature type="region of interest" description="Disordered" evidence="10">
    <location>
        <begin position="927"/>
        <end position="954"/>
    </location>
</feature>
<dbReference type="Gene3D" id="1.10.268.10">
    <property type="entry name" value="Topoisomerase, domain 3"/>
    <property type="match status" value="1"/>
</dbReference>
<dbReference type="EC" id="5.6.2.2" evidence="8"/>
<evidence type="ECO:0000256" key="4">
    <source>
        <dbReference type="ARBA" id="ARBA00022840"/>
    </source>
</evidence>
<keyword evidence="13" id="KW-1185">Reference proteome</keyword>
<dbReference type="InterPro" id="IPR035516">
    <property type="entry name" value="Gyrase/topoIV_suA_C"/>
</dbReference>
<evidence type="ECO:0000256" key="2">
    <source>
        <dbReference type="ARBA" id="ARBA00008263"/>
    </source>
</evidence>
<evidence type="ECO:0000313" key="12">
    <source>
        <dbReference type="EMBL" id="ABP79998.1"/>
    </source>
</evidence>
<comment type="miscellaneous">
    <text evidence="8">Few gyrases are as efficient as E.coli at forming negative supercoils. Not all organisms have 2 type II topoisomerases; in organisms with a single type II topoisomerase this enzyme also has to decatenate newly replicated chromosomes.</text>
</comment>
<dbReference type="GO" id="GO:0005737">
    <property type="term" value="C:cytoplasm"/>
    <property type="evidence" value="ECO:0007669"/>
    <property type="project" value="UniProtKB-SubCell"/>
</dbReference>
<reference evidence="12 13" key="1">
    <citation type="journal article" date="2008" name="Proc. Natl. Acad. Sci. U.S.A.">
        <title>Nitrogen fixation island and rhizosphere competence traits in the genome of root-associated Pseudomonas stutzeri A1501.</title>
        <authorList>
            <person name="Yan Y."/>
            <person name="Yang J."/>
            <person name="Dou Y."/>
            <person name="Chen M."/>
            <person name="Ping S."/>
            <person name="Peng J."/>
            <person name="Lu W."/>
            <person name="Zhang W."/>
            <person name="Yao Z."/>
            <person name="Li H."/>
            <person name="Liu W."/>
            <person name="He S."/>
            <person name="Geng L."/>
            <person name="Zhang X."/>
            <person name="Yang F."/>
            <person name="Yu H."/>
            <person name="Zhan Y."/>
            <person name="Li D."/>
            <person name="Lin Z."/>
            <person name="Wang Y."/>
            <person name="Elmerich C."/>
            <person name="Lin M."/>
            <person name="Jin Q."/>
        </authorList>
    </citation>
    <scope>NUCLEOTIDE SEQUENCE [LARGE SCALE GENOMIC DNA]</scope>
    <source>
        <strain evidence="12 13">A1501</strain>
    </source>
</reference>
<dbReference type="InterPro" id="IPR013758">
    <property type="entry name" value="Topo_IIA_A/C_ab"/>
</dbReference>
<evidence type="ECO:0000256" key="3">
    <source>
        <dbReference type="ARBA" id="ARBA00022741"/>
    </source>
</evidence>
<feature type="active site" description="O-(5'-phospho-DNA)-tyrosine intermediate" evidence="8 9">
    <location>
        <position position="141"/>
    </location>
</feature>
<dbReference type="Proteomes" id="UP000000233">
    <property type="component" value="Chromosome"/>
</dbReference>
<keyword evidence="4 8" id="KW-0067">ATP-binding</keyword>
<dbReference type="PROSITE" id="PS52040">
    <property type="entry name" value="TOPO_IIA"/>
    <property type="match status" value="1"/>
</dbReference>
<proteinExistence type="inferred from homology"/>
<dbReference type="InterPro" id="IPR002205">
    <property type="entry name" value="Topo_IIA_dom_A"/>
</dbReference>
<dbReference type="InterPro" id="IPR006691">
    <property type="entry name" value="GyrA/parC_rep"/>
</dbReference>
<sequence>MLPSRAYRRTLLTIRNQASMGELAKEILPVNIEDELKQSYLDYAMSVIIGRALPDARDGLKPVHRRVLYAMSELGNDWNKPYKKSARVVGDVIGKYHPHGDSAVYDTIVRMAQPFSLRYMLVDGQGNFGSVDGDSAAAMRYTEVRMAKLAHELLADLDKETVDWVPNYDGTEQIPAVMPTKIPNLLVNGSSGIAVGMATNIPPHNLGEVIDGCLALIDNADITIDELMQFIPGPDFPTAGIINGRAGIIEAYRTGRGRIYIRARADIEDIDKVGGRQQIVITELPYQLNKARLIEKIAELVKEKKIEGITELRDESDKDGMRVVIELRRGEVPEVILNNLYAQTQLQSVFGINVVALVDGQPRTLNLKELLEAFVRHRREVVTRRTVYELRKARERGHILEGQAVALSNIDPVIALIKASPTPAEAKDALISTAWESSAVEAMVERAGADACRPENLDPQYGLRDGKYFLSPEQAQAILDLRLHRLTGLEHEKLLAEYQEILTQIGELIRILTNPVRLMEVIREELEGVKRDFGDARRTEILESRLDLTLADLITEEERVVTISHGGYAKSQPLAAYQAQRRGGRGKAATGVKEEDYVEHLLVANSHTTLLLFSSKGKVYWLKTYEIPEASRTSRGRPLVNLLPLDEGERITAMLQVDLEALRKQAAEGDEELDDAEGLVIEHDDVDDVEGDDDSDEKDEPTGAYIFMATAKGTVKKTPLVQFSRPRTSGLIALKLEEGDTLIAAAVTDGAQEVMMFSDGGKVIRFKESKVRIMGRNARGVRGMRLPEGQRIISMLIPEPDAQILTASVRGYGKRTAMEEFPRRGRGGQGVIAMVTNERNGPLVGAVQVLEGEEIMLISDQGTLVRTRVDEVSSLGRNTQGVTLIKLSKGEHLVGLERVQEPSEEEVLEDIEALLDDDALEKEMPVISTEPSEDELLGGGGDVSPDVVPTDDED</sequence>
<dbReference type="GO" id="GO:0003677">
    <property type="term" value="F:DNA binding"/>
    <property type="evidence" value="ECO:0007669"/>
    <property type="project" value="UniProtKB-UniRule"/>
</dbReference>
<dbReference type="HAMAP" id="MF_01897">
    <property type="entry name" value="GyrA"/>
    <property type="match status" value="1"/>
</dbReference>
<feature type="compositionally biased region" description="Acidic residues" evidence="10">
    <location>
        <begin position="684"/>
        <end position="699"/>
    </location>
</feature>
<dbReference type="PANTHER" id="PTHR43493:SF5">
    <property type="entry name" value="DNA GYRASE SUBUNIT A, CHLOROPLASTIC_MITOCHONDRIAL"/>
    <property type="match status" value="1"/>
</dbReference>
<dbReference type="EMBL" id="CP000304">
    <property type="protein sequence ID" value="ABP79998.1"/>
    <property type="molecule type" value="Genomic_DNA"/>
</dbReference>
<dbReference type="eggNOG" id="COG0188">
    <property type="taxonomic scope" value="Bacteria"/>
</dbReference>
<name>A4VLZ7_STUS1</name>
<dbReference type="Gene3D" id="2.120.10.90">
    <property type="entry name" value="DNA gyrase/topoisomerase IV, subunit A, C-terminal"/>
    <property type="match status" value="1"/>
</dbReference>
<dbReference type="GO" id="GO:0006261">
    <property type="term" value="P:DNA-templated DNA replication"/>
    <property type="evidence" value="ECO:0007669"/>
    <property type="project" value="UniProtKB-UniRule"/>
</dbReference>
<dbReference type="InterPro" id="IPR013760">
    <property type="entry name" value="Topo_IIA-like_dom_sf"/>
</dbReference>
<dbReference type="GO" id="GO:0034335">
    <property type="term" value="F:DNA negative supercoiling activity"/>
    <property type="evidence" value="ECO:0007669"/>
    <property type="project" value="UniProtKB-ARBA"/>
</dbReference>
<dbReference type="NCBIfam" id="NF004043">
    <property type="entry name" value="PRK05560.1"/>
    <property type="match status" value="1"/>
</dbReference>
<dbReference type="SUPFAM" id="SSF56719">
    <property type="entry name" value="Type II DNA topoisomerase"/>
    <property type="match status" value="1"/>
</dbReference>
<feature type="short sequence motif" description="GyrA-box" evidence="8">
    <location>
        <begin position="580"/>
        <end position="586"/>
    </location>
</feature>
<dbReference type="SMART" id="SM00434">
    <property type="entry name" value="TOP4c"/>
    <property type="match status" value="1"/>
</dbReference>
<dbReference type="InterPro" id="IPR005743">
    <property type="entry name" value="GyrA"/>
</dbReference>
<feature type="region of interest" description="Disordered" evidence="10">
    <location>
        <begin position="666"/>
        <end position="700"/>
    </location>
</feature>
<evidence type="ECO:0000256" key="9">
    <source>
        <dbReference type="PROSITE-ProRule" id="PRU01384"/>
    </source>
</evidence>
<comment type="subunit">
    <text evidence="8">Heterotetramer, composed of two GyrA and two GyrB chains. In the heterotetramer, GyrA contains the active site tyrosine that forms a transient covalent intermediate with DNA, while GyrB binds cofactors and catalyzes ATP hydrolysis.</text>
</comment>
<evidence type="ECO:0000256" key="1">
    <source>
        <dbReference type="ARBA" id="ARBA00000185"/>
    </source>
</evidence>
<feature type="compositionally biased region" description="Acidic residues" evidence="10">
    <location>
        <begin position="668"/>
        <end position="677"/>
    </location>
</feature>
<comment type="subcellular location">
    <subcellularLocation>
        <location evidence="8">Cytoplasm</location>
    </subcellularLocation>
</comment>
<comment type="similarity">
    <text evidence="2 8">Belongs to the type II topoisomerase GyrA/ParC subunit family.</text>
</comment>
<keyword evidence="3 8" id="KW-0547">Nucleotide-binding</keyword>
<keyword evidence="5 8" id="KW-0799">Topoisomerase</keyword>
<dbReference type="CDD" id="cd00187">
    <property type="entry name" value="TOP4c"/>
    <property type="match status" value="1"/>
</dbReference>
<dbReference type="Gene3D" id="3.30.1360.40">
    <property type="match status" value="1"/>
</dbReference>
<evidence type="ECO:0000256" key="10">
    <source>
        <dbReference type="SAM" id="MobiDB-lite"/>
    </source>
</evidence>
<evidence type="ECO:0000256" key="7">
    <source>
        <dbReference type="ARBA" id="ARBA00023235"/>
    </source>
</evidence>
<evidence type="ECO:0000256" key="5">
    <source>
        <dbReference type="ARBA" id="ARBA00023029"/>
    </source>
</evidence>
<dbReference type="InterPro" id="IPR013757">
    <property type="entry name" value="Topo_IIA_A_a_sf"/>
</dbReference>
<dbReference type="InterPro" id="IPR050220">
    <property type="entry name" value="Type_II_DNA_Topoisomerases"/>
</dbReference>
<protein>
    <recommendedName>
        <fullName evidence="8">DNA gyrase subunit A</fullName>
        <ecNumber evidence="8">5.6.2.2</ecNumber>
    </recommendedName>
</protein>
<evidence type="ECO:0000256" key="8">
    <source>
        <dbReference type="HAMAP-Rule" id="MF_01897"/>
    </source>
</evidence>
<dbReference type="GO" id="GO:0005694">
    <property type="term" value="C:chromosome"/>
    <property type="evidence" value="ECO:0007669"/>
    <property type="project" value="InterPro"/>
</dbReference>
<keyword evidence="6 8" id="KW-0238">DNA-binding</keyword>
<dbReference type="GO" id="GO:0009330">
    <property type="term" value="C:DNA topoisomerase type II (double strand cut, ATP-hydrolyzing) complex"/>
    <property type="evidence" value="ECO:0007669"/>
    <property type="project" value="TreeGrafter"/>
</dbReference>
<gene>
    <name evidence="8 12" type="primary">gyrA</name>
    <name evidence="12" type="ordered locus">PST_2343</name>
</gene>
<dbReference type="Pfam" id="PF03989">
    <property type="entry name" value="DNA_gyraseA_C"/>
    <property type="match status" value="6"/>
</dbReference>
<dbReference type="Pfam" id="PF00521">
    <property type="entry name" value="DNA_topoisoIV"/>
    <property type="match status" value="1"/>
</dbReference>
<accession>A4VLZ7</accession>
<evidence type="ECO:0000259" key="11">
    <source>
        <dbReference type="PROSITE" id="PS52040"/>
    </source>
</evidence>
<dbReference type="GO" id="GO:0006265">
    <property type="term" value="P:DNA topological change"/>
    <property type="evidence" value="ECO:0007669"/>
    <property type="project" value="UniProtKB-UniRule"/>
</dbReference>
<dbReference type="KEGG" id="psa:PST_2343"/>
<dbReference type="SUPFAM" id="SSF101904">
    <property type="entry name" value="GyrA/ParC C-terminal domain-like"/>
    <property type="match status" value="1"/>
</dbReference>
<dbReference type="FunFam" id="3.90.199.10:FF:000001">
    <property type="entry name" value="DNA gyrase subunit A"/>
    <property type="match status" value="1"/>
</dbReference>
<dbReference type="NCBIfam" id="TIGR01063">
    <property type="entry name" value="gyrA"/>
    <property type="match status" value="1"/>
</dbReference>
<comment type="function">
    <text evidence="8">A type II topoisomerase that negatively supercoils closed circular double-stranded (ds) DNA in an ATP-dependent manner to modulate DNA topology and maintain chromosomes in an underwound state. Negative supercoiling favors strand separation, and DNA replication, transcription, recombination and repair, all of which involve strand separation. Also able to catalyze the interconversion of other topological isomers of dsDNA rings, including catenanes and knotted rings. Type II topoisomerases break and join 2 DNA strands simultaneously in an ATP-dependent manner.</text>
</comment>
<dbReference type="HOGENOM" id="CLU_002977_6_1_6"/>
<dbReference type="PANTHER" id="PTHR43493">
    <property type="entry name" value="DNA GYRASE/TOPOISOMERASE SUBUNIT A"/>
    <property type="match status" value="1"/>
</dbReference>
<evidence type="ECO:0000313" key="13">
    <source>
        <dbReference type="Proteomes" id="UP000000233"/>
    </source>
</evidence>
<feature type="domain" description="Topo IIA-type catalytic" evidence="11">
    <location>
        <begin position="53"/>
        <end position="553"/>
    </location>
</feature>
<dbReference type="GO" id="GO:0005524">
    <property type="term" value="F:ATP binding"/>
    <property type="evidence" value="ECO:0007669"/>
    <property type="project" value="UniProtKB-UniRule"/>
</dbReference>
<comment type="catalytic activity">
    <reaction evidence="1 8 9">
        <text>ATP-dependent breakage, passage and rejoining of double-stranded DNA.</text>
        <dbReference type="EC" id="5.6.2.2"/>
    </reaction>
</comment>
<dbReference type="AlphaFoldDB" id="A4VLZ7"/>
<organism evidence="12 13">
    <name type="scientific">Stutzerimonas stutzeri (strain A1501)</name>
    <name type="common">Pseudomonas stutzeri</name>
    <dbReference type="NCBI Taxonomy" id="379731"/>
    <lineage>
        <taxon>Bacteria</taxon>
        <taxon>Pseudomonadati</taxon>
        <taxon>Pseudomonadota</taxon>
        <taxon>Gammaproteobacteria</taxon>
        <taxon>Pseudomonadales</taxon>
        <taxon>Pseudomonadaceae</taxon>
        <taxon>Stutzerimonas</taxon>
    </lineage>
</organism>